<feature type="transmembrane region" description="Helical" evidence="8">
    <location>
        <begin position="234"/>
        <end position="252"/>
    </location>
</feature>
<feature type="transmembrane region" description="Helical" evidence="8">
    <location>
        <begin position="160"/>
        <end position="178"/>
    </location>
</feature>
<dbReference type="PANTHER" id="PTHR12560:SF0">
    <property type="entry name" value="LD18904P"/>
    <property type="match status" value="1"/>
</dbReference>
<evidence type="ECO:0000256" key="6">
    <source>
        <dbReference type="PROSITE-ProRule" id="PRU00205"/>
    </source>
</evidence>
<evidence type="ECO:0000256" key="4">
    <source>
        <dbReference type="ARBA" id="ARBA00022989"/>
    </source>
</evidence>
<comment type="caution">
    <text evidence="10">The sequence shown here is derived from an EMBL/GenBank/DDBJ whole genome shotgun (WGS) entry which is preliminary data.</text>
</comment>
<feature type="region of interest" description="Disordered" evidence="7">
    <location>
        <begin position="1"/>
        <end position="59"/>
    </location>
</feature>
<dbReference type="STRING" id="1173061.A0A0J9XAI5"/>
<reference evidence="10" key="1">
    <citation type="submission" date="2014-03" db="EMBL/GenBank/DDBJ databases">
        <authorList>
            <person name="Casaregola S."/>
        </authorList>
    </citation>
    <scope>NUCLEOTIDE SEQUENCE [LARGE SCALE GENOMIC DNA]</scope>
    <source>
        <strain evidence="10">CLIB 918</strain>
    </source>
</reference>
<dbReference type="PROSITE" id="PS50922">
    <property type="entry name" value="TLC"/>
    <property type="match status" value="1"/>
</dbReference>
<protein>
    <submittedName>
        <fullName evidence="10">Similar to Saccharomyces cerevisiae YKL008C LAC1 Ceramide synthase component</fullName>
    </submittedName>
</protein>
<evidence type="ECO:0000256" key="8">
    <source>
        <dbReference type="SAM" id="Phobius"/>
    </source>
</evidence>
<feature type="compositionally biased region" description="Polar residues" evidence="7">
    <location>
        <begin position="38"/>
        <end position="51"/>
    </location>
</feature>
<dbReference type="GO" id="GO:0046513">
    <property type="term" value="P:ceramide biosynthetic process"/>
    <property type="evidence" value="ECO:0007669"/>
    <property type="project" value="InterPro"/>
</dbReference>
<dbReference type="EMBL" id="CCBN010000007">
    <property type="protein sequence ID" value="CDO54277.1"/>
    <property type="molecule type" value="Genomic_DNA"/>
</dbReference>
<dbReference type="InterPro" id="IPR006634">
    <property type="entry name" value="TLC-dom"/>
</dbReference>
<feature type="transmembrane region" description="Helical" evidence="8">
    <location>
        <begin position="339"/>
        <end position="363"/>
    </location>
</feature>
<dbReference type="AlphaFoldDB" id="A0A0J9XAI5"/>
<dbReference type="GO" id="GO:0050291">
    <property type="term" value="F:sphingosine N-acyltransferase activity"/>
    <property type="evidence" value="ECO:0007669"/>
    <property type="project" value="InterPro"/>
</dbReference>
<accession>A0A0J9XAI5</accession>
<dbReference type="Proteomes" id="UP000242525">
    <property type="component" value="Unassembled WGS sequence"/>
</dbReference>
<evidence type="ECO:0000313" key="10">
    <source>
        <dbReference type="EMBL" id="CDO54277.1"/>
    </source>
</evidence>
<dbReference type="Pfam" id="PF03798">
    <property type="entry name" value="TRAM_LAG1_CLN8"/>
    <property type="match status" value="1"/>
</dbReference>
<keyword evidence="4 8" id="KW-1133">Transmembrane helix</keyword>
<evidence type="ECO:0000256" key="5">
    <source>
        <dbReference type="ARBA" id="ARBA00023136"/>
    </source>
</evidence>
<dbReference type="PIRSF" id="PIRSF005225">
    <property type="entry name" value="LAG1_LAC1"/>
    <property type="match status" value="1"/>
</dbReference>
<name>A0A0J9XAI5_GEOCN</name>
<evidence type="ECO:0000256" key="1">
    <source>
        <dbReference type="ARBA" id="ARBA00004141"/>
    </source>
</evidence>
<feature type="compositionally biased region" description="Polar residues" evidence="7">
    <location>
        <begin position="1"/>
        <end position="10"/>
    </location>
</feature>
<dbReference type="PANTHER" id="PTHR12560">
    <property type="entry name" value="LONGEVITY ASSURANCE FACTOR 1 LAG1"/>
    <property type="match status" value="1"/>
</dbReference>
<evidence type="ECO:0000313" key="11">
    <source>
        <dbReference type="Proteomes" id="UP000242525"/>
    </source>
</evidence>
<evidence type="ECO:0000256" key="7">
    <source>
        <dbReference type="SAM" id="MobiDB-lite"/>
    </source>
</evidence>
<comment type="subcellular location">
    <subcellularLocation>
        <location evidence="1">Membrane</location>
        <topology evidence="1">Multi-pass membrane protein</topology>
    </subcellularLocation>
</comment>
<keyword evidence="11" id="KW-1185">Reference proteome</keyword>
<evidence type="ECO:0000256" key="2">
    <source>
        <dbReference type="ARBA" id="ARBA00009808"/>
    </source>
</evidence>
<organism evidence="10 11">
    <name type="scientific">Geotrichum candidum</name>
    <name type="common">Oospora lactis</name>
    <name type="synonym">Dipodascus geotrichum</name>
    <dbReference type="NCBI Taxonomy" id="1173061"/>
    <lineage>
        <taxon>Eukaryota</taxon>
        <taxon>Fungi</taxon>
        <taxon>Dikarya</taxon>
        <taxon>Ascomycota</taxon>
        <taxon>Saccharomycotina</taxon>
        <taxon>Dipodascomycetes</taxon>
        <taxon>Dipodascales</taxon>
        <taxon>Dipodascaceae</taxon>
        <taxon>Geotrichum</taxon>
    </lineage>
</organism>
<proteinExistence type="inferred from homology"/>
<sequence>MAQPQMTIETVRQRTPLLEKSADTDTVNYQKPPVAKNKGSTAKQNGSSINNSRKKGHSNTVVEATLAPSQYQTEISGALILLTYALHQQEQFRPYTSKLLTVQYAKNGYAQIGAEDAYFVLFAVVWLTFARSILVDYILRYVAIKARLRTKKAIARFVEQSWSIIYYSTSFSAGMYLFKQSEYWMSATNLWKGWPHYEIPVLTKAYYLIQLACWFQQIYVLHVEERRKDHYQMFTHHIITCALIIGSYYYYYTRVGHVILILMDVVDIQLSLAKVFNYFEWRTICDTTFGIFMLSWMVCRHGIYNYLVYTAMTSAIDLIPTKCYSDEVTGEHIRCFTPAVHWTLVTLLCILQVITLIWFGMILRVAINVIKGSAAEDTRSDDEDSDNEKDD</sequence>
<dbReference type="GO" id="GO:0016020">
    <property type="term" value="C:membrane"/>
    <property type="evidence" value="ECO:0007669"/>
    <property type="project" value="UniProtKB-SubCell"/>
</dbReference>
<feature type="domain" description="TLC" evidence="9">
    <location>
        <begin position="155"/>
        <end position="371"/>
    </location>
</feature>
<feature type="transmembrane region" description="Helical" evidence="8">
    <location>
        <begin position="117"/>
        <end position="139"/>
    </location>
</feature>
<evidence type="ECO:0000256" key="3">
    <source>
        <dbReference type="ARBA" id="ARBA00022692"/>
    </source>
</evidence>
<dbReference type="OrthoDB" id="537032at2759"/>
<dbReference type="SMART" id="SM00724">
    <property type="entry name" value="TLC"/>
    <property type="match status" value="1"/>
</dbReference>
<keyword evidence="5 6" id="KW-0472">Membrane</keyword>
<gene>
    <name evidence="10" type="ORF">BN980_GECA07s02111g</name>
</gene>
<comment type="similarity">
    <text evidence="2">Belongs to the sphingosine N-acyltransferase family.</text>
</comment>
<evidence type="ECO:0000259" key="9">
    <source>
        <dbReference type="PROSITE" id="PS50922"/>
    </source>
</evidence>
<keyword evidence="3 6" id="KW-0812">Transmembrane</keyword>
<dbReference type="InterPro" id="IPR016439">
    <property type="entry name" value="Lag1/Lac1-like"/>
</dbReference>